<dbReference type="SUPFAM" id="SSF89447">
    <property type="entry name" value="AbrB/MazE/MraZ-like"/>
    <property type="match status" value="1"/>
</dbReference>
<evidence type="ECO:0000313" key="5">
    <source>
        <dbReference type="Proteomes" id="UP000198549"/>
    </source>
</evidence>
<dbReference type="InterPro" id="IPR046847">
    <property type="entry name" value="Xre-like_HTH"/>
</dbReference>
<dbReference type="Proteomes" id="UP000460142">
    <property type="component" value="Unassembled WGS sequence"/>
</dbReference>
<organism evidence="4 5">
    <name type="scientific">Pseudomonas reinekei</name>
    <dbReference type="NCBI Taxonomy" id="395598"/>
    <lineage>
        <taxon>Bacteria</taxon>
        <taxon>Pseudomonadati</taxon>
        <taxon>Pseudomonadota</taxon>
        <taxon>Gammaproteobacteria</taxon>
        <taxon>Pseudomonadales</taxon>
        <taxon>Pseudomonadaceae</taxon>
        <taxon>Pseudomonas</taxon>
    </lineage>
</organism>
<evidence type="ECO:0000259" key="2">
    <source>
        <dbReference type="Pfam" id="PF20432"/>
    </source>
</evidence>
<dbReference type="NCBIfam" id="TIGR02293">
    <property type="entry name" value="TAS_TIGR02293"/>
    <property type="match status" value="1"/>
</dbReference>
<reference evidence="4 5" key="1">
    <citation type="submission" date="2016-10" db="EMBL/GenBank/DDBJ databases">
        <authorList>
            <person name="de Groot N.N."/>
        </authorList>
    </citation>
    <scope>NUCLEOTIDE SEQUENCE [LARGE SCALE GENOMIC DNA]</scope>
    <source>
        <strain evidence="4 5">BS3776</strain>
    </source>
</reference>
<evidence type="ECO:0000313" key="6">
    <source>
        <dbReference type="Proteomes" id="UP000460142"/>
    </source>
</evidence>
<dbReference type="Pfam" id="PF20432">
    <property type="entry name" value="Xre-like-HTH"/>
    <property type="match status" value="1"/>
</dbReference>
<sequence>MSESERWIVKCQNTEDGSGDVIVDLPPELLVKMGVGVGDDLTITVVNGTIVLKPTHGTTSVQPVFAGVLRDDAYHAYRIRLEASLNIPSNASDQDIHDMIVAGFSASMIMSLCDVGTISPEERDRIIPLKTLKTKLASNQLLTVDESDRLFRFAHITAMAEVIFGDAGRAKQWLSKPKSRFSGKSPTAMLTTTHGTHRVEEMLIQVAEGMSF</sequence>
<feature type="domain" description="Antitoxin Xre-like helix-turn-helix" evidence="2">
    <location>
        <begin position="95"/>
        <end position="154"/>
    </location>
</feature>
<name>A0A1H0PCH7_PSERE</name>
<proteinExistence type="predicted"/>
<evidence type="ECO:0000313" key="4">
    <source>
        <dbReference type="EMBL" id="SDP02713.1"/>
    </source>
</evidence>
<evidence type="ECO:0000259" key="1">
    <source>
        <dbReference type="Pfam" id="PF09722"/>
    </source>
</evidence>
<dbReference type="Proteomes" id="UP000198549">
    <property type="component" value="Chromosome I"/>
</dbReference>
<evidence type="ECO:0000313" key="3">
    <source>
        <dbReference type="EMBL" id="KAB0485735.1"/>
    </source>
</evidence>
<accession>A0A1H0PCH7</accession>
<dbReference type="AlphaFoldDB" id="A0A1H0PCH7"/>
<reference evidence="3 6" key="2">
    <citation type="submission" date="2019-09" db="EMBL/GenBank/DDBJ databases">
        <title>Draft genome sequences of 48 bacterial type strains from the CCUG.</title>
        <authorList>
            <person name="Tunovic T."/>
            <person name="Pineiro-Iglesias B."/>
            <person name="Unosson C."/>
            <person name="Inganas E."/>
            <person name="Ohlen M."/>
            <person name="Cardew S."/>
            <person name="Jensie-Markopoulos S."/>
            <person name="Salva-Serra F."/>
            <person name="Jaen-Luchoro D."/>
            <person name="Karlsson R."/>
            <person name="Svensson-Stadler L."/>
            <person name="Chun J."/>
            <person name="Moore E."/>
        </authorList>
    </citation>
    <scope>NUCLEOTIDE SEQUENCE [LARGE SCALE GENOMIC DNA]</scope>
    <source>
        <strain evidence="3 6">CCUG 53116</strain>
    </source>
</reference>
<dbReference type="Pfam" id="PF09722">
    <property type="entry name" value="Xre_MbcA_ParS_C"/>
    <property type="match status" value="1"/>
</dbReference>
<dbReference type="InterPro" id="IPR011979">
    <property type="entry name" value="Antitox_Xre"/>
</dbReference>
<protein>
    <submittedName>
        <fullName evidence="3">DUF2384 domain-containing protein</fullName>
    </submittedName>
    <submittedName>
        <fullName evidence="4">Putative toxin-antitoxin system antitoxin component, TIGR02293 family</fullName>
    </submittedName>
</protein>
<dbReference type="OrthoDB" id="8595277at2"/>
<dbReference type="RefSeq" id="WP_083659331.1">
    <property type="nucleotide sequence ID" value="NZ_LT629709.1"/>
</dbReference>
<feature type="domain" description="Antitoxin Xre/MbcA/ParS-like toxin-binding" evidence="1">
    <location>
        <begin position="160"/>
        <end position="209"/>
    </location>
</feature>
<dbReference type="EMBL" id="LT629709">
    <property type="protein sequence ID" value="SDP02713.1"/>
    <property type="molecule type" value="Genomic_DNA"/>
</dbReference>
<dbReference type="GO" id="GO:0003677">
    <property type="term" value="F:DNA binding"/>
    <property type="evidence" value="ECO:0007669"/>
    <property type="project" value="InterPro"/>
</dbReference>
<dbReference type="InterPro" id="IPR024467">
    <property type="entry name" value="Xre/MbcA/ParS-like_toxin-bd"/>
</dbReference>
<gene>
    <name evidence="3" type="ORF">F7R15_12150</name>
    <name evidence="4" type="ORF">SAMN04490202_2618</name>
</gene>
<dbReference type="InterPro" id="IPR037914">
    <property type="entry name" value="SpoVT-AbrB_sf"/>
</dbReference>
<dbReference type="EMBL" id="VZPS01000006">
    <property type="protein sequence ID" value="KAB0485735.1"/>
    <property type="molecule type" value="Genomic_DNA"/>
</dbReference>